<dbReference type="GeneID" id="24106306"/>
<dbReference type="RefSeq" id="XP_012187027.1">
    <property type="nucleotide sequence ID" value="XM_012331637.1"/>
</dbReference>
<organism evidence="1 2">
    <name type="scientific">Pseudozyma hubeiensis (strain SY62)</name>
    <name type="common">Yeast</name>
    <dbReference type="NCBI Taxonomy" id="1305764"/>
    <lineage>
        <taxon>Eukaryota</taxon>
        <taxon>Fungi</taxon>
        <taxon>Dikarya</taxon>
        <taxon>Basidiomycota</taxon>
        <taxon>Ustilaginomycotina</taxon>
        <taxon>Ustilaginomycetes</taxon>
        <taxon>Ustilaginales</taxon>
        <taxon>Ustilaginaceae</taxon>
        <taxon>Pseudozyma</taxon>
    </lineage>
</organism>
<dbReference type="Proteomes" id="UP000014071">
    <property type="component" value="Unassembled WGS sequence"/>
</dbReference>
<evidence type="ECO:0000313" key="1">
    <source>
        <dbReference type="EMBL" id="GAC93440.1"/>
    </source>
</evidence>
<reference evidence="2" key="1">
    <citation type="journal article" date="2013" name="Genome Announc.">
        <title>Draft genome sequence of the basidiomycetous yeast-like fungus Pseudozyma hubeiensis SY62, which produces an abundant amount of the biosurfactant mannosylerythritol lipids.</title>
        <authorList>
            <person name="Konishi M."/>
            <person name="Hatada Y."/>
            <person name="Horiuchi J."/>
        </authorList>
    </citation>
    <scope>NUCLEOTIDE SEQUENCE [LARGE SCALE GENOMIC DNA]</scope>
    <source>
        <strain evidence="2">SY62</strain>
    </source>
</reference>
<gene>
    <name evidence="1" type="ORF">PHSY_001005</name>
</gene>
<name>R9P5S0_PSEHS</name>
<keyword evidence="2" id="KW-1185">Reference proteome</keyword>
<dbReference type="HOGENOM" id="CLU_1750508_0_0_1"/>
<sequence length="149" mass="17103">MNEYTRSIRTTTLSVERELTGSENSRRESLRAPGTSLLKDLVYAGWMWSCDLRTHAGIVSYRNRSHRGFAFLYSFRIQAQARYSLDTFRSHQPVTLRSQDPSAPIRHLIALTELLSRHYAAFLSDLTLAIPTLTFQNPLVFATRLIRPS</sequence>
<protein>
    <submittedName>
        <fullName evidence="1">Phosphoacetylglucosamine mutase</fullName>
    </submittedName>
</protein>
<dbReference type="EMBL" id="DF238776">
    <property type="protein sequence ID" value="GAC93440.1"/>
    <property type="molecule type" value="Genomic_DNA"/>
</dbReference>
<accession>R9P5S0</accession>
<dbReference type="AlphaFoldDB" id="R9P5S0"/>
<evidence type="ECO:0000313" key="2">
    <source>
        <dbReference type="Proteomes" id="UP000014071"/>
    </source>
</evidence>
<proteinExistence type="predicted"/>